<comment type="caution">
    <text evidence="1">The sequence shown here is derived from an EMBL/GenBank/DDBJ whole genome shotgun (WGS) entry which is preliminary data.</text>
</comment>
<proteinExistence type="predicted"/>
<gene>
    <name evidence="1" type="ORF">ACFQ3T_31665</name>
</gene>
<accession>A0ABW3R496</accession>
<name>A0ABW3R496_9PSEU</name>
<dbReference type="Proteomes" id="UP001597168">
    <property type="component" value="Unassembled WGS sequence"/>
</dbReference>
<evidence type="ECO:0000313" key="2">
    <source>
        <dbReference type="Proteomes" id="UP001597168"/>
    </source>
</evidence>
<keyword evidence="2" id="KW-1185">Reference proteome</keyword>
<dbReference type="RefSeq" id="WP_380728970.1">
    <property type="nucleotide sequence ID" value="NZ_JBHTLK010000269.1"/>
</dbReference>
<evidence type="ECO:0000313" key="1">
    <source>
        <dbReference type="EMBL" id="MFD1151716.1"/>
    </source>
</evidence>
<reference evidence="2" key="1">
    <citation type="journal article" date="2019" name="Int. J. Syst. Evol. Microbiol.">
        <title>The Global Catalogue of Microorganisms (GCM) 10K type strain sequencing project: providing services to taxonomists for standard genome sequencing and annotation.</title>
        <authorList>
            <consortium name="The Broad Institute Genomics Platform"/>
            <consortium name="The Broad Institute Genome Sequencing Center for Infectious Disease"/>
            <person name="Wu L."/>
            <person name="Ma J."/>
        </authorList>
    </citation>
    <scope>NUCLEOTIDE SEQUENCE [LARGE SCALE GENOMIC DNA]</scope>
    <source>
        <strain evidence="2">CCUG 60214</strain>
    </source>
</reference>
<dbReference type="EMBL" id="JBHTLK010000269">
    <property type="protein sequence ID" value="MFD1151716.1"/>
    <property type="molecule type" value="Genomic_DNA"/>
</dbReference>
<protein>
    <submittedName>
        <fullName evidence="1">Uncharacterized protein</fullName>
    </submittedName>
</protein>
<sequence length="52" mass="5840">MRLLLWIALTCALAVEGAVVLPLLAGMALVCCAEARRRSRPWRHDRHTVLTE</sequence>
<organism evidence="1 2">
    <name type="scientific">Saccharothrix hoggarensis</name>
    <dbReference type="NCBI Taxonomy" id="913853"/>
    <lineage>
        <taxon>Bacteria</taxon>
        <taxon>Bacillati</taxon>
        <taxon>Actinomycetota</taxon>
        <taxon>Actinomycetes</taxon>
        <taxon>Pseudonocardiales</taxon>
        <taxon>Pseudonocardiaceae</taxon>
        <taxon>Saccharothrix</taxon>
    </lineage>
</organism>